<keyword evidence="8 13" id="KW-0472">Membrane</keyword>
<dbReference type="Proteomes" id="UP000192511">
    <property type="component" value="Unassembled WGS sequence"/>
</dbReference>
<evidence type="ECO:0000313" key="16">
    <source>
        <dbReference type="Proteomes" id="UP000192511"/>
    </source>
</evidence>
<evidence type="ECO:0000256" key="7">
    <source>
        <dbReference type="ARBA" id="ARBA00023065"/>
    </source>
</evidence>
<proteinExistence type="inferred from homology"/>
<dbReference type="CDD" id="cd06503">
    <property type="entry name" value="ATP-synt_Fo_b"/>
    <property type="match status" value="1"/>
</dbReference>
<dbReference type="GO" id="GO:0005886">
    <property type="term" value="C:plasma membrane"/>
    <property type="evidence" value="ECO:0007669"/>
    <property type="project" value="UniProtKB-SubCell"/>
</dbReference>
<dbReference type="RefSeq" id="WP_058388644.1">
    <property type="nucleotide sequence ID" value="NZ_CBCRWC010000009.1"/>
</dbReference>
<evidence type="ECO:0000256" key="4">
    <source>
        <dbReference type="ARBA" id="ARBA00022692"/>
    </source>
</evidence>
<dbReference type="GO" id="GO:0012505">
    <property type="term" value="C:endomembrane system"/>
    <property type="evidence" value="ECO:0007669"/>
    <property type="project" value="UniProtKB-SubCell"/>
</dbReference>
<evidence type="ECO:0000256" key="9">
    <source>
        <dbReference type="ARBA" id="ARBA00023310"/>
    </source>
</evidence>
<evidence type="ECO:0000256" key="10">
    <source>
        <dbReference type="ARBA" id="ARBA00025198"/>
    </source>
</evidence>
<evidence type="ECO:0000256" key="2">
    <source>
        <dbReference type="ARBA" id="ARBA00022448"/>
    </source>
</evidence>
<feature type="transmembrane region" description="Helical" evidence="13">
    <location>
        <begin position="6"/>
        <end position="22"/>
    </location>
</feature>
<keyword evidence="3 13" id="KW-0138">CF(0)</keyword>
<gene>
    <name evidence="13" type="primary">atpF</name>
    <name evidence="15" type="ORF">A6J39_000505</name>
</gene>
<dbReference type="EMBL" id="NBTX02000001">
    <property type="protein sequence ID" value="PNL73969.1"/>
    <property type="molecule type" value="Genomic_DNA"/>
</dbReference>
<keyword evidence="16" id="KW-1185">Reference proteome</keyword>
<evidence type="ECO:0000256" key="3">
    <source>
        <dbReference type="ARBA" id="ARBA00022547"/>
    </source>
</evidence>
<protein>
    <recommendedName>
        <fullName evidence="13">ATP synthase subunit b</fullName>
    </recommendedName>
    <alternativeName>
        <fullName evidence="13">ATP synthase F(0) sector subunit b</fullName>
    </alternativeName>
    <alternativeName>
        <fullName evidence="13">ATPase subunit I</fullName>
    </alternativeName>
    <alternativeName>
        <fullName evidence="13">F-type ATPase subunit b</fullName>
        <shortName evidence="13">F-ATPase subunit b</shortName>
    </alternativeName>
</protein>
<comment type="function">
    <text evidence="10 13">F(1)F(0) ATP synthase produces ATP from ADP in the presence of a proton or sodium gradient. F-type ATPases consist of two structural domains, F(1) containing the extramembraneous catalytic core and F(0) containing the membrane proton channel, linked together by a central stalk and a peripheral stalk. During catalysis, ATP synthesis in the catalytic domain of F(1) is coupled via a rotary mechanism of the central stalk subunits to proton translocation.</text>
</comment>
<dbReference type="InterPro" id="IPR050059">
    <property type="entry name" value="ATP_synthase_B_chain"/>
</dbReference>
<evidence type="ECO:0000256" key="5">
    <source>
        <dbReference type="ARBA" id="ARBA00022781"/>
    </source>
</evidence>
<reference evidence="15" key="1">
    <citation type="submission" date="2017-12" db="EMBL/GenBank/DDBJ databases">
        <title>FDA dAtabase for Regulatory Grade micrObial Sequences (FDA-ARGOS): Supporting development and validation of Infectious Disease Dx tests.</title>
        <authorList>
            <person name="Kerrigan L."/>
            <person name="Tallon L.J."/>
            <person name="Sadzewicz L."/>
            <person name="Sengamalay N."/>
            <person name="Ott S."/>
            <person name="Godinez A."/>
            <person name="Nagaraj S."/>
            <person name="Vavikolanu K."/>
            <person name="Vyas G."/>
            <person name="Nadendla S."/>
            <person name="Aluvathingal J."/>
            <person name="Sichtig H."/>
        </authorList>
    </citation>
    <scope>NUCLEOTIDE SEQUENCE [LARGE SCALE GENOMIC DNA]</scope>
    <source>
        <strain evidence="15">FDAARGOS_200</strain>
    </source>
</reference>
<dbReference type="AlphaFoldDB" id="A0AAX0X473"/>
<dbReference type="GO" id="GO:0045259">
    <property type="term" value="C:proton-transporting ATP synthase complex"/>
    <property type="evidence" value="ECO:0007669"/>
    <property type="project" value="UniProtKB-KW"/>
</dbReference>
<evidence type="ECO:0000256" key="8">
    <source>
        <dbReference type="ARBA" id="ARBA00023136"/>
    </source>
</evidence>
<evidence type="ECO:0000256" key="14">
    <source>
        <dbReference type="SAM" id="Coils"/>
    </source>
</evidence>
<comment type="similarity">
    <text evidence="1 13">Belongs to the ATPase B chain family.</text>
</comment>
<feature type="coiled-coil region" evidence="14">
    <location>
        <begin position="45"/>
        <end position="79"/>
    </location>
</feature>
<keyword evidence="14" id="KW-0175">Coiled coil</keyword>
<accession>A0AAX0X473</accession>
<organism evidence="15 16">
    <name type="scientific">Legionella anisa</name>
    <dbReference type="NCBI Taxonomy" id="28082"/>
    <lineage>
        <taxon>Bacteria</taxon>
        <taxon>Pseudomonadati</taxon>
        <taxon>Pseudomonadota</taxon>
        <taxon>Gammaproteobacteria</taxon>
        <taxon>Legionellales</taxon>
        <taxon>Legionellaceae</taxon>
        <taxon>Legionella</taxon>
    </lineage>
</organism>
<name>A0AAX0X473_9GAMM</name>
<dbReference type="PANTHER" id="PTHR33445">
    <property type="entry name" value="ATP SYNTHASE SUBUNIT B', CHLOROPLASTIC"/>
    <property type="match status" value="1"/>
</dbReference>
<dbReference type="InterPro" id="IPR002146">
    <property type="entry name" value="ATP_synth_b/b'su_bac/chlpt"/>
</dbReference>
<keyword evidence="7 13" id="KW-0406">Ion transport</keyword>
<evidence type="ECO:0000256" key="11">
    <source>
        <dbReference type="ARBA" id="ARBA00025614"/>
    </source>
</evidence>
<dbReference type="GO" id="GO:0046933">
    <property type="term" value="F:proton-transporting ATP synthase activity, rotational mechanism"/>
    <property type="evidence" value="ECO:0007669"/>
    <property type="project" value="UniProtKB-UniRule"/>
</dbReference>
<dbReference type="Pfam" id="PF00430">
    <property type="entry name" value="ATP-synt_B"/>
    <property type="match status" value="1"/>
</dbReference>
<evidence type="ECO:0000256" key="12">
    <source>
        <dbReference type="ARBA" id="ARBA00037847"/>
    </source>
</evidence>
<dbReference type="HAMAP" id="MF_01398">
    <property type="entry name" value="ATP_synth_b_bprime"/>
    <property type="match status" value="1"/>
</dbReference>
<dbReference type="NCBIfam" id="TIGR03321">
    <property type="entry name" value="alt_F1F0_F0_B"/>
    <property type="match status" value="1"/>
</dbReference>
<keyword evidence="13" id="KW-1003">Cell membrane</keyword>
<evidence type="ECO:0000256" key="1">
    <source>
        <dbReference type="ARBA" id="ARBA00005513"/>
    </source>
</evidence>
<evidence type="ECO:0000313" key="15">
    <source>
        <dbReference type="EMBL" id="PNL73969.1"/>
    </source>
</evidence>
<keyword evidence="4 13" id="KW-0812">Transmembrane</keyword>
<comment type="subunit">
    <text evidence="13">F-type ATPases have 2 components, F(1) - the catalytic core - and F(0) - the membrane proton channel. F(1) has five subunits: alpha(3), beta(3), gamma(1), delta(1), epsilon(1). F(0) has three main subunits: a(1), b(2) and c(10-14). The alpha and beta chains form an alternating ring which encloses part of the gamma chain. F(1) is attached to F(0) by a central stalk formed by the gamma and epsilon chains, while a peripheral stalk is formed by the delta and b chains.</text>
</comment>
<evidence type="ECO:0000256" key="13">
    <source>
        <dbReference type="HAMAP-Rule" id="MF_01398"/>
    </source>
</evidence>
<comment type="subcellular location">
    <subcellularLocation>
        <location evidence="13">Cell membrane</location>
        <topology evidence="13">Single-pass membrane protein</topology>
    </subcellularLocation>
    <subcellularLocation>
        <location evidence="12">Endomembrane system</location>
        <topology evidence="12">Single-pass membrane protein</topology>
    </subcellularLocation>
</comment>
<sequence>MLIDWFTVGAQVINFLILIWLLKRFLYRPILHAIDARETRIASVLAAADAKEAEAQKERDTLRHQNEEFNEQRATLLKEVTHEATVERKRLVDEARCDAEALRLQWKEALRREQLNFSHELTTRIEQEVFSIARKVFMELANTKLESQIVDVFLSQQRSAKDQIVSMTQDLSHGVLIRTGFDLSSVEQTSIEEAIQKLISASVLVQFETSVNLISGIELIINGQKMGWSMADYLSDLQNQVDAFFQEHFKSDLKTMSQ</sequence>
<keyword evidence="9 13" id="KW-0066">ATP synthesis</keyword>
<keyword evidence="6 13" id="KW-1133">Transmembrane helix</keyword>
<dbReference type="InterPro" id="IPR017707">
    <property type="entry name" value="Alt_ATP_synth_F0_bsu"/>
</dbReference>
<comment type="function">
    <text evidence="11">Component of the F(0) channel, it forms part of the peripheral stalk, linking F(1) to F(0). The b'-subunit is a diverged and duplicated form of b found in plants and photosynthetic bacteria.</text>
</comment>
<evidence type="ECO:0000256" key="6">
    <source>
        <dbReference type="ARBA" id="ARBA00022989"/>
    </source>
</evidence>
<keyword evidence="2 13" id="KW-0813">Transport</keyword>
<dbReference type="GO" id="GO:0046961">
    <property type="term" value="F:proton-transporting ATPase activity, rotational mechanism"/>
    <property type="evidence" value="ECO:0007669"/>
    <property type="project" value="TreeGrafter"/>
</dbReference>
<comment type="caution">
    <text evidence="15">The sequence shown here is derived from an EMBL/GenBank/DDBJ whole genome shotgun (WGS) entry which is preliminary data.</text>
</comment>
<keyword evidence="5 13" id="KW-0375">Hydrogen ion transport</keyword>
<dbReference type="PANTHER" id="PTHR33445:SF2">
    <property type="entry name" value="ATP SYNTHASE SUBUNIT B', CHLOROPLASTIC"/>
    <property type="match status" value="1"/>
</dbReference>